<organism evidence="7 8">
    <name type="scientific">Alligator sinensis</name>
    <name type="common">Chinese alligator</name>
    <dbReference type="NCBI Taxonomy" id="38654"/>
    <lineage>
        <taxon>Eukaryota</taxon>
        <taxon>Metazoa</taxon>
        <taxon>Chordata</taxon>
        <taxon>Craniata</taxon>
        <taxon>Vertebrata</taxon>
        <taxon>Euteleostomi</taxon>
        <taxon>Archelosauria</taxon>
        <taxon>Archosauria</taxon>
        <taxon>Crocodylia</taxon>
        <taxon>Alligatoridae</taxon>
        <taxon>Alligatorinae</taxon>
        <taxon>Alligator</taxon>
    </lineage>
</organism>
<comment type="similarity">
    <text evidence="2">Belongs to the cathelicidin family.</text>
</comment>
<evidence type="ECO:0000256" key="1">
    <source>
        <dbReference type="ARBA" id="ARBA00004613"/>
    </source>
</evidence>
<keyword evidence="4" id="KW-1015">Disulfide bond</keyword>
<sequence>MGRWGWGVLLGLATFVAVALGSQHKTLSYEEAVSLAVDFYNQGPGIDHAFRLLRADPQPAWDMTSKPRQELRFVVRETVCPRAQDPPASECDFKDNGLVRNCTGLFSTERESPTVIITCDTVTPGQHVRVRRSGWWNGHKRRRGSGTRRGRFSHIAHGGRKGHERIIEQGPVPIKSRKTSAPGELQCRRSESPVSLGCSEKPRGTAQQRRPGMGRWGWRVLLVLATLVAAASASQRKMLTYGEAASFAVDFYNQQPGIDHTFQLLCVEPQPVWDLASQPVQPLKFSIKETECLVSEKRDISQCPFKDKGLVKDCAGIYSAEKKPPIVTANCEDAGQGPQLVKRVNWRKVGRNTALGASYVLSFLG</sequence>
<dbReference type="GO" id="GO:0061844">
    <property type="term" value="P:antimicrobial humoral immune response mediated by antimicrobial peptide"/>
    <property type="evidence" value="ECO:0007669"/>
    <property type="project" value="UniProtKB-ARBA"/>
</dbReference>
<evidence type="ECO:0000256" key="5">
    <source>
        <dbReference type="SAM" id="MobiDB-lite"/>
    </source>
</evidence>
<accession>A0A1U7RNC3</accession>
<dbReference type="InParanoid" id="A0A1U7RNC3"/>
<dbReference type="AlphaFoldDB" id="A0A1U7RNC3"/>
<dbReference type="PANTHER" id="PTHR10206:SF0">
    <property type="entry name" value="CATHELICIDIN B1-RELATED"/>
    <property type="match status" value="1"/>
</dbReference>
<dbReference type="PANTHER" id="PTHR10206">
    <property type="entry name" value="CATHELICIDIN"/>
    <property type="match status" value="1"/>
</dbReference>
<dbReference type="InterPro" id="IPR046350">
    <property type="entry name" value="Cystatin_sf"/>
</dbReference>
<dbReference type="GeneID" id="102373644"/>
<dbReference type="eggNOG" id="ENOG502SAES">
    <property type="taxonomic scope" value="Eukaryota"/>
</dbReference>
<dbReference type="Pfam" id="PF00666">
    <property type="entry name" value="Cathelicidins"/>
    <property type="match status" value="2"/>
</dbReference>
<evidence type="ECO:0000313" key="7">
    <source>
        <dbReference type="Proteomes" id="UP000189705"/>
    </source>
</evidence>
<feature type="signal peptide" evidence="6">
    <location>
        <begin position="1"/>
        <end position="21"/>
    </location>
</feature>
<proteinExistence type="inferred from homology"/>
<evidence type="ECO:0000256" key="4">
    <source>
        <dbReference type="ARBA" id="ARBA00023157"/>
    </source>
</evidence>
<dbReference type="Gene3D" id="3.10.450.10">
    <property type="match status" value="2"/>
</dbReference>
<name>A0A1U7RNC3_ALLSI</name>
<comment type="subcellular location">
    <subcellularLocation>
        <location evidence="1">Secreted</location>
    </subcellularLocation>
</comment>
<keyword evidence="7" id="KW-1185">Reference proteome</keyword>
<dbReference type="RefSeq" id="XP_006026472.2">
    <property type="nucleotide sequence ID" value="XM_006026410.3"/>
</dbReference>
<evidence type="ECO:0000256" key="3">
    <source>
        <dbReference type="ARBA" id="ARBA00022525"/>
    </source>
</evidence>
<evidence type="ECO:0000256" key="6">
    <source>
        <dbReference type="SAM" id="SignalP"/>
    </source>
</evidence>
<evidence type="ECO:0000256" key="2">
    <source>
        <dbReference type="ARBA" id="ARBA00005320"/>
    </source>
</evidence>
<dbReference type="Proteomes" id="UP000189705">
    <property type="component" value="Unplaced"/>
</dbReference>
<feature type="region of interest" description="Disordered" evidence="5">
    <location>
        <begin position="191"/>
        <end position="211"/>
    </location>
</feature>
<dbReference type="InterPro" id="IPR001894">
    <property type="entry name" value="Cathelicidin-like"/>
</dbReference>
<keyword evidence="6" id="KW-0732">Signal</keyword>
<dbReference type="KEGG" id="asn:102373644"/>
<keyword evidence="3" id="KW-0964">Secreted</keyword>
<evidence type="ECO:0000313" key="8">
    <source>
        <dbReference type="RefSeq" id="XP_006026472.2"/>
    </source>
</evidence>
<reference evidence="8" key="1">
    <citation type="submission" date="2025-08" db="UniProtKB">
        <authorList>
            <consortium name="RefSeq"/>
        </authorList>
    </citation>
    <scope>IDENTIFICATION</scope>
</reference>
<dbReference type="GO" id="GO:0005615">
    <property type="term" value="C:extracellular space"/>
    <property type="evidence" value="ECO:0007669"/>
    <property type="project" value="TreeGrafter"/>
</dbReference>
<dbReference type="FunFam" id="3.10.450.10:FF:000003">
    <property type="entry name" value="Cathelicidin antimicrobial peptide"/>
    <property type="match status" value="2"/>
</dbReference>
<feature type="chain" id="PRO_5018235433" evidence="6">
    <location>
        <begin position="22"/>
        <end position="365"/>
    </location>
</feature>
<dbReference type="SUPFAM" id="SSF54403">
    <property type="entry name" value="Cystatin/monellin"/>
    <property type="match status" value="2"/>
</dbReference>
<gene>
    <name evidence="8" type="primary">LOC102373644</name>
</gene>
<protein>
    <submittedName>
        <fullName evidence="8">Uncharacterized protein LOC102373644</fullName>
    </submittedName>
</protein>